<gene>
    <name evidence="1" type="ORF">ANN_22934</name>
</gene>
<dbReference type="EMBL" id="JAJSOF020000025">
    <property type="protein sequence ID" value="KAJ4434374.1"/>
    <property type="molecule type" value="Genomic_DNA"/>
</dbReference>
<proteinExistence type="predicted"/>
<organism evidence="1 2">
    <name type="scientific">Periplaneta americana</name>
    <name type="common">American cockroach</name>
    <name type="synonym">Blatta americana</name>
    <dbReference type="NCBI Taxonomy" id="6978"/>
    <lineage>
        <taxon>Eukaryota</taxon>
        <taxon>Metazoa</taxon>
        <taxon>Ecdysozoa</taxon>
        <taxon>Arthropoda</taxon>
        <taxon>Hexapoda</taxon>
        <taxon>Insecta</taxon>
        <taxon>Pterygota</taxon>
        <taxon>Neoptera</taxon>
        <taxon>Polyneoptera</taxon>
        <taxon>Dictyoptera</taxon>
        <taxon>Blattodea</taxon>
        <taxon>Blattoidea</taxon>
        <taxon>Blattidae</taxon>
        <taxon>Blattinae</taxon>
        <taxon>Periplaneta</taxon>
    </lineage>
</organism>
<reference evidence="1 2" key="1">
    <citation type="journal article" date="2022" name="Allergy">
        <title>Genome assembly and annotation of Periplaneta americana reveal a comprehensive cockroach allergen profile.</title>
        <authorList>
            <person name="Wang L."/>
            <person name="Xiong Q."/>
            <person name="Saelim N."/>
            <person name="Wang L."/>
            <person name="Nong W."/>
            <person name="Wan A.T."/>
            <person name="Shi M."/>
            <person name="Liu X."/>
            <person name="Cao Q."/>
            <person name="Hui J.H.L."/>
            <person name="Sookrung N."/>
            <person name="Leung T.F."/>
            <person name="Tungtrongchitr A."/>
            <person name="Tsui S.K.W."/>
        </authorList>
    </citation>
    <scope>NUCLEOTIDE SEQUENCE [LARGE SCALE GENOMIC DNA]</scope>
    <source>
        <strain evidence="1">PWHHKU_190912</strain>
    </source>
</reference>
<keyword evidence="2" id="KW-1185">Reference proteome</keyword>
<evidence type="ECO:0000313" key="1">
    <source>
        <dbReference type="EMBL" id="KAJ4434374.1"/>
    </source>
</evidence>
<sequence>MLCPSQTSGFNVPNYVSFINQQVYQPPLPPTIEYLRVRITEPIALVNGPMLQRVWQEIDYRLDVCRVTQGAHIEHM</sequence>
<comment type="caution">
    <text evidence="1">The sequence shown here is derived from an EMBL/GenBank/DDBJ whole genome shotgun (WGS) entry which is preliminary data.</text>
</comment>
<evidence type="ECO:0000313" key="2">
    <source>
        <dbReference type="Proteomes" id="UP001148838"/>
    </source>
</evidence>
<name>A0ABQ8SKH9_PERAM</name>
<dbReference type="Proteomes" id="UP001148838">
    <property type="component" value="Unassembled WGS sequence"/>
</dbReference>
<accession>A0ABQ8SKH9</accession>
<protein>
    <submittedName>
        <fullName evidence="1">Uncharacterized protein</fullName>
    </submittedName>
</protein>